<keyword evidence="4" id="KW-1185">Reference proteome</keyword>
<feature type="region of interest" description="Disordered" evidence="1">
    <location>
        <begin position="86"/>
        <end position="109"/>
    </location>
</feature>
<evidence type="ECO:0000259" key="2">
    <source>
        <dbReference type="Pfam" id="PF13744"/>
    </source>
</evidence>
<accession>A0ABX3S5J9</accession>
<dbReference type="InterPro" id="IPR039554">
    <property type="entry name" value="HigA2-like_HTH"/>
</dbReference>
<sequence length="109" mass="12279">MPSPQPAAHFTDTAVNMQVRAELIDAINHRIAANGWTQAEAAQRLNVTQPRISYLARRQIDRFSVDALLNMAALAGLQIEIAVHTKQRELGRTARRPDRQRHTESTRTV</sequence>
<dbReference type="SUPFAM" id="SSF47413">
    <property type="entry name" value="lambda repressor-like DNA-binding domains"/>
    <property type="match status" value="1"/>
</dbReference>
<dbReference type="InterPro" id="IPR010982">
    <property type="entry name" value="Lambda_DNA-bd_dom_sf"/>
</dbReference>
<evidence type="ECO:0000313" key="4">
    <source>
        <dbReference type="Proteomes" id="UP000192293"/>
    </source>
</evidence>
<dbReference type="Proteomes" id="UP000192293">
    <property type="component" value="Unassembled WGS sequence"/>
</dbReference>
<gene>
    <name evidence="3" type="ORF">BST19_27760</name>
</gene>
<dbReference type="Gene3D" id="1.10.260.40">
    <property type="entry name" value="lambda repressor-like DNA-binding domains"/>
    <property type="match status" value="1"/>
</dbReference>
<protein>
    <recommendedName>
        <fullName evidence="2">HigA2-like helix-turn-helix domain-containing protein</fullName>
    </recommendedName>
</protein>
<comment type="caution">
    <text evidence="3">The sequence shown here is derived from an EMBL/GenBank/DDBJ whole genome shotgun (WGS) entry which is preliminary data.</text>
</comment>
<proteinExistence type="predicted"/>
<organism evidence="3 4">
    <name type="scientific">Mycobacterium bouchedurhonense</name>
    <dbReference type="NCBI Taxonomy" id="701041"/>
    <lineage>
        <taxon>Bacteria</taxon>
        <taxon>Bacillati</taxon>
        <taxon>Actinomycetota</taxon>
        <taxon>Actinomycetes</taxon>
        <taxon>Mycobacteriales</taxon>
        <taxon>Mycobacteriaceae</taxon>
        <taxon>Mycobacterium</taxon>
        <taxon>Mycobacterium avium complex (MAC)</taxon>
    </lineage>
</organism>
<dbReference type="Pfam" id="PF13744">
    <property type="entry name" value="HTH_37"/>
    <property type="match status" value="1"/>
</dbReference>
<feature type="domain" description="HigA2-like helix-turn-helix" evidence="2">
    <location>
        <begin position="13"/>
        <end position="83"/>
    </location>
</feature>
<dbReference type="EMBL" id="MVHL01000127">
    <property type="protein sequence ID" value="ORA40582.1"/>
    <property type="molecule type" value="Genomic_DNA"/>
</dbReference>
<evidence type="ECO:0000313" key="3">
    <source>
        <dbReference type="EMBL" id="ORA40582.1"/>
    </source>
</evidence>
<reference evidence="3 4" key="1">
    <citation type="submission" date="2017-02" db="EMBL/GenBank/DDBJ databases">
        <title>The new phylogeny of genus Mycobacterium.</title>
        <authorList>
            <person name="Tortoli E."/>
            <person name="Trovato A."/>
            <person name="Cirillo D.M."/>
        </authorList>
    </citation>
    <scope>NUCLEOTIDE SEQUENCE [LARGE SCALE GENOMIC DNA]</scope>
    <source>
        <strain evidence="3 4">DSM 45439</strain>
    </source>
</reference>
<name>A0ABX3S5J9_MYCBC</name>
<evidence type="ECO:0000256" key="1">
    <source>
        <dbReference type="SAM" id="MobiDB-lite"/>
    </source>
</evidence>